<dbReference type="Proteomes" id="UP000193144">
    <property type="component" value="Unassembled WGS sequence"/>
</dbReference>
<sequence>MQYSTLFLSALAATGALAVPTPQFAGDSSITVVLENQAIEVGSQTQFLDGMRQAKPPVGSSGPFATVELRLGPNVKKAGLRCQVLDNNNVPITVVRGANVDITFADGDKGLWTFQNGATEVSQIICDPAFVQGAKPPATGNGDTSIRVTLTDGNLATQTAFQKAGLQVETQNPVGSRGPFNSVSLSVGADVQKQGLRCQILDNMGKAIKVQRGQNIDTTFADGGAGPWKFLNPATSEVSKIICDPAFVKAVAA</sequence>
<proteinExistence type="predicted"/>
<comment type="caution">
    <text evidence="2">The sequence shown here is derived from an EMBL/GenBank/DDBJ whole genome shotgun (WGS) entry which is preliminary data.</text>
</comment>
<feature type="signal peptide" evidence="1">
    <location>
        <begin position="1"/>
        <end position="18"/>
    </location>
</feature>
<gene>
    <name evidence="2" type="ORF">BCR34DRAFT_565731</name>
</gene>
<organism evidence="2 3">
    <name type="scientific">Clohesyomyces aquaticus</name>
    <dbReference type="NCBI Taxonomy" id="1231657"/>
    <lineage>
        <taxon>Eukaryota</taxon>
        <taxon>Fungi</taxon>
        <taxon>Dikarya</taxon>
        <taxon>Ascomycota</taxon>
        <taxon>Pezizomycotina</taxon>
        <taxon>Dothideomycetes</taxon>
        <taxon>Pleosporomycetidae</taxon>
        <taxon>Pleosporales</taxon>
        <taxon>Lindgomycetaceae</taxon>
        <taxon>Clohesyomyces</taxon>
    </lineage>
</organism>
<dbReference type="OrthoDB" id="4132046at2759"/>
<keyword evidence="3" id="KW-1185">Reference proteome</keyword>
<dbReference type="AlphaFoldDB" id="A0A1Y1ZLI4"/>
<protein>
    <submittedName>
        <fullName evidence="2">Uncharacterized protein</fullName>
    </submittedName>
</protein>
<feature type="chain" id="PRO_5011005953" evidence="1">
    <location>
        <begin position="19"/>
        <end position="253"/>
    </location>
</feature>
<accession>A0A1Y1ZLI4</accession>
<keyword evidence="1" id="KW-0732">Signal</keyword>
<evidence type="ECO:0000256" key="1">
    <source>
        <dbReference type="SAM" id="SignalP"/>
    </source>
</evidence>
<reference evidence="2 3" key="1">
    <citation type="submission" date="2016-07" db="EMBL/GenBank/DDBJ databases">
        <title>Pervasive Adenine N6-methylation of Active Genes in Fungi.</title>
        <authorList>
            <consortium name="DOE Joint Genome Institute"/>
            <person name="Mondo S.J."/>
            <person name="Dannebaum R.O."/>
            <person name="Kuo R.C."/>
            <person name="Labutti K."/>
            <person name="Haridas S."/>
            <person name="Kuo A."/>
            <person name="Salamov A."/>
            <person name="Ahrendt S.R."/>
            <person name="Lipzen A."/>
            <person name="Sullivan W."/>
            <person name="Andreopoulos W.B."/>
            <person name="Clum A."/>
            <person name="Lindquist E."/>
            <person name="Daum C."/>
            <person name="Ramamoorthy G.K."/>
            <person name="Gryganskyi A."/>
            <person name="Culley D."/>
            <person name="Magnuson J.K."/>
            <person name="James T.Y."/>
            <person name="O'Malley M.A."/>
            <person name="Stajich J.E."/>
            <person name="Spatafora J.W."/>
            <person name="Visel A."/>
            <person name="Grigoriev I.V."/>
        </authorList>
    </citation>
    <scope>NUCLEOTIDE SEQUENCE [LARGE SCALE GENOMIC DNA]</scope>
    <source>
        <strain evidence="2 3">CBS 115471</strain>
    </source>
</reference>
<evidence type="ECO:0000313" key="2">
    <source>
        <dbReference type="EMBL" id="ORY11131.1"/>
    </source>
</evidence>
<dbReference type="EMBL" id="MCFA01000064">
    <property type="protein sequence ID" value="ORY11131.1"/>
    <property type="molecule type" value="Genomic_DNA"/>
</dbReference>
<name>A0A1Y1ZLI4_9PLEO</name>
<evidence type="ECO:0000313" key="3">
    <source>
        <dbReference type="Proteomes" id="UP000193144"/>
    </source>
</evidence>